<dbReference type="AlphaFoldDB" id="A0A2V5HLX0"/>
<feature type="region of interest" description="Disordered" evidence="1">
    <location>
        <begin position="80"/>
        <end position="103"/>
    </location>
</feature>
<dbReference type="OMA" id="QSILCKH"/>
<gene>
    <name evidence="3" type="ORF">BO99DRAFT_409133</name>
</gene>
<dbReference type="STRING" id="1450538.A0A2V5HLX0"/>
<feature type="chain" id="PRO_5016003930" evidence="2">
    <location>
        <begin position="18"/>
        <end position="103"/>
    </location>
</feature>
<sequence length="103" mass="10621">MQFSPLLAIAIASAVAAQSPLAIVYSDSDSSGLSEPILAEGECVGIGSSGMAPEVGSIYVAPDVTCTTYFDPGCQDTNQVFSSTQSDIPGERDAQSILCQKKN</sequence>
<dbReference type="Proteomes" id="UP000249829">
    <property type="component" value="Unassembled WGS sequence"/>
</dbReference>
<reference evidence="3 4" key="1">
    <citation type="submission" date="2018-02" db="EMBL/GenBank/DDBJ databases">
        <title>The genomes of Aspergillus section Nigri reveals drivers in fungal speciation.</title>
        <authorList>
            <consortium name="DOE Joint Genome Institute"/>
            <person name="Vesth T.C."/>
            <person name="Nybo J."/>
            <person name="Theobald S."/>
            <person name="Brandl J."/>
            <person name="Frisvad J.C."/>
            <person name="Nielsen K.F."/>
            <person name="Lyhne E.K."/>
            <person name="Kogle M.E."/>
            <person name="Kuo A."/>
            <person name="Riley R."/>
            <person name="Clum A."/>
            <person name="Nolan M."/>
            <person name="Lipzen A."/>
            <person name="Salamov A."/>
            <person name="Henrissat B."/>
            <person name="Wiebenga A."/>
            <person name="De vries R.P."/>
            <person name="Grigoriev I.V."/>
            <person name="Mortensen U.H."/>
            <person name="Andersen M.R."/>
            <person name="Baker S.E."/>
        </authorList>
    </citation>
    <scope>NUCLEOTIDE SEQUENCE [LARGE SCALE GENOMIC DNA]</scope>
    <source>
        <strain evidence="3 4">CBS 115571</strain>
    </source>
</reference>
<evidence type="ECO:0000313" key="4">
    <source>
        <dbReference type="Proteomes" id="UP000249829"/>
    </source>
</evidence>
<dbReference type="EMBL" id="KZ825105">
    <property type="protein sequence ID" value="PYI23562.1"/>
    <property type="molecule type" value="Genomic_DNA"/>
</dbReference>
<proteinExistence type="predicted"/>
<keyword evidence="4" id="KW-1185">Reference proteome</keyword>
<feature type="signal peptide" evidence="2">
    <location>
        <begin position="1"/>
        <end position="17"/>
    </location>
</feature>
<evidence type="ECO:0000256" key="2">
    <source>
        <dbReference type="SAM" id="SignalP"/>
    </source>
</evidence>
<name>A0A2V5HLX0_ASPV1</name>
<protein>
    <submittedName>
        <fullName evidence="3">Uncharacterized protein</fullName>
    </submittedName>
</protein>
<accession>A0A2V5HLX0</accession>
<evidence type="ECO:0000313" key="3">
    <source>
        <dbReference type="EMBL" id="PYI23562.1"/>
    </source>
</evidence>
<keyword evidence="2" id="KW-0732">Signal</keyword>
<evidence type="ECO:0000256" key="1">
    <source>
        <dbReference type="SAM" id="MobiDB-lite"/>
    </source>
</evidence>
<organism evidence="3 4">
    <name type="scientific">Aspergillus violaceofuscus (strain CBS 115571)</name>
    <dbReference type="NCBI Taxonomy" id="1450538"/>
    <lineage>
        <taxon>Eukaryota</taxon>
        <taxon>Fungi</taxon>
        <taxon>Dikarya</taxon>
        <taxon>Ascomycota</taxon>
        <taxon>Pezizomycotina</taxon>
        <taxon>Eurotiomycetes</taxon>
        <taxon>Eurotiomycetidae</taxon>
        <taxon>Eurotiales</taxon>
        <taxon>Aspergillaceae</taxon>
        <taxon>Aspergillus</taxon>
    </lineage>
</organism>